<gene>
    <name evidence="2" type="ORF">Q31b_03830</name>
</gene>
<dbReference type="EMBL" id="SJPY01000001">
    <property type="protein sequence ID" value="TWU45212.1"/>
    <property type="molecule type" value="Genomic_DNA"/>
</dbReference>
<organism evidence="2 3">
    <name type="scientific">Novipirellula aureliae</name>
    <dbReference type="NCBI Taxonomy" id="2527966"/>
    <lineage>
        <taxon>Bacteria</taxon>
        <taxon>Pseudomonadati</taxon>
        <taxon>Planctomycetota</taxon>
        <taxon>Planctomycetia</taxon>
        <taxon>Pirellulales</taxon>
        <taxon>Pirellulaceae</taxon>
        <taxon>Novipirellula</taxon>
    </lineage>
</organism>
<proteinExistence type="predicted"/>
<evidence type="ECO:0008006" key="4">
    <source>
        <dbReference type="Google" id="ProtNLM"/>
    </source>
</evidence>
<dbReference type="Proteomes" id="UP000315471">
    <property type="component" value="Unassembled WGS sequence"/>
</dbReference>
<reference evidence="2 3" key="1">
    <citation type="submission" date="2019-02" db="EMBL/GenBank/DDBJ databases">
        <title>Deep-cultivation of Planctomycetes and their phenomic and genomic characterization uncovers novel biology.</title>
        <authorList>
            <person name="Wiegand S."/>
            <person name="Jogler M."/>
            <person name="Boedeker C."/>
            <person name="Pinto D."/>
            <person name="Vollmers J."/>
            <person name="Rivas-Marin E."/>
            <person name="Kohn T."/>
            <person name="Peeters S.H."/>
            <person name="Heuer A."/>
            <person name="Rast P."/>
            <person name="Oberbeckmann S."/>
            <person name="Bunk B."/>
            <person name="Jeske O."/>
            <person name="Meyerdierks A."/>
            <person name="Storesund J.E."/>
            <person name="Kallscheuer N."/>
            <person name="Luecker S."/>
            <person name="Lage O.M."/>
            <person name="Pohl T."/>
            <person name="Merkel B.J."/>
            <person name="Hornburger P."/>
            <person name="Mueller R.-W."/>
            <person name="Bruemmer F."/>
            <person name="Labrenz M."/>
            <person name="Spormann A.M."/>
            <person name="Op Den Camp H."/>
            <person name="Overmann J."/>
            <person name="Amann R."/>
            <person name="Jetten M.S.M."/>
            <person name="Mascher T."/>
            <person name="Medema M.H."/>
            <person name="Devos D.P."/>
            <person name="Kaster A.-K."/>
            <person name="Ovreas L."/>
            <person name="Rohde M."/>
            <person name="Galperin M.Y."/>
            <person name="Jogler C."/>
        </authorList>
    </citation>
    <scope>NUCLEOTIDE SEQUENCE [LARGE SCALE GENOMIC DNA]</scope>
    <source>
        <strain evidence="2 3">Q31b</strain>
    </source>
</reference>
<keyword evidence="3" id="KW-1185">Reference proteome</keyword>
<comment type="caution">
    <text evidence="2">The sequence shown here is derived from an EMBL/GenBank/DDBJ whole genome shotgun (WGS) entry which is preliminary data.</text>
</comment>
<name>A0A5C6E8B8_9BACT</name>
<evidence type="ECO:0000256" key="1">
    <source>
        <dbReference type="SAM" id="SignalP"/>
    </source>
</evidence>
<evidence type="ECO:0000313" key="2">
    <source>
        <dbReference type="EMBL" id="TWU45212.1"/>
    </source>
</evidence>
<protein>
    <recommendedName>
        <fullName evidence="4">4Fe-4S ferredoxin-type domain-containing protein</fullName>
    </recommendedName>
</protein>
<feature type="chain" id="PRO_5022901626" description="4Fe-4S ferredoxin-type domain-containing protein" evidence="1">
    <location>
        <begin position="24"/>
        <end position="278"/>
    </location>
</feature>
<feature type="signal peptide" evidence="1">
    <location>
        <begin position="1"/>
        <end position="23"/>
    </location>
</feature>
<evidence type="ECO:0000313" key="3">
    <source>
        <dbReference type="Proteomes" id="UP000315471"/>
    </source>
</evidence>
<keyword evidence="1" id="KW-0732">Signal</keyword>
<dbReference type="AlphaFoldDB" id="A0A5C6E8B8"/>
<accession>A0A5C6E8B8</accession>
<sequence precursor="true">MSYRSIKATAFILTILLTGPVSWAGGLCNKCKGTGCCEEMVTETCTVMKTVTETCYREEQQVKVIQVPKVIQVEKLVPYEYTAWVRVKKEDPQEIEIKTPKFRWVDQEYTINVPGKDTVTKIRKRTELVPTIKYCTVSEDHGCWETKMVATETCGGCLCCEKRVWCPNIVQVTKETTVMEKVCVEEPYTCEVAICVPIKKTRRVKEYFTKTEKKVIKNPYWTLEPRKRTKMVTACVPETVYEEKTEICTVKVPYKIEKQVPCTVTRQVPKECPCACQG</sequence>